<organism evidence="1 2">
    <name type="scientific">Paenibacillus timonensis</name>
    <dbReference type="NCBI Taxonomy" id="225915"/>
    <lineage>
        <taxon>Bacteria</taxon>
        <taxon>Bacillati</taxon>
        <taxon>Bacillota</taxon>
        <taxon>Bacilli</taxon>
        <taxon>Bacillales</taxon>
        <taxon>Paenibacillaceae</taxon>
        <taxon>Paenibacillus</taxon>
    </lineage>
</organism>
<evidence type="ECO:0000313" key="2">
    <source>
        <dbReference type="Proteomes" id="UP001597211"/>
    </source>
</evidence>
<reference evidence="2" key="1">
    <citation type="journal article" date="2019" name="Int. J. Syst. Evol. Microbiol.">
        <title>The Global Catalogue of Microorganisms (GCM) 10K type strain sequencing project: providing services to taxonomists for standard genome sequencing and annotation.</title>
        <authorList>
            <consortium name="The Broad Institute Genomics Platform"/>
            <consortium name="The Broad Institute Genome Sequencing Center for Infectious Disease"/>
            <person name="Wu L."/>
            <person name="Ma J."/>
        </authorList>
    </citation>
    <scope>NUCLEOTIDE SEQUENCE [LARGE SCALE GENOMIC DNA]</scope>
    <source>
        <strain evidence="2">CCUG 48216</strain>
    </source>
</reference>
<gene>
    <name evidence="1" type="ORF">ACFQ2Z_22670</name>
</gene>
<evidence type="ECO:0000313" key="1">
    <source>
        <dbReference type="EMBL" id="MFD1184144.1"/>
    </source>
</evidence>
<sequence>TGLLLFYILVLCFVFTYHFPSSSNRKLRMDYLQIFGPNLADNSPISARHQSHLEPGIYVLVRAPLIIPPFLDYVILNLRPGWNLLLPPPIT</sequence>
<dbReference type="RefSeq" id="WP_379267095.1">
    <property type="nucleotide sequence ID" value="NZ_JBHTKZ010000070.1"/>
</dbReference>
<keyword evidence="2" id="KW-1185">Reference proteome</keyword>
<feature type="non-terminal residue" evidence="1">
    <location>
        <position position="1"/>
    </location>
</feature>
<comment type="caution">
    <text evidence="1">The sequence shown here is derived from an EMBL/GenBank/DDBJ whole genome shotgun (WGS) entry which is preliminary data.</text>
</comment>
<name>A0ABW3SH53_9BACL</name>
<protein>
    <submittedName>
        <fullName evidence="1">Uncharacterized protein</fullName>
    </submittedName>
</protein>
<dbReference type="EMBL" id="JBHTKZ010000070">
    <property type="protein sequence ID" value="MFD1184144.1"/>
    <property type="molecule type" value="Genomic_DNA"/>
</dbReference>
<accession>A0ABW3SH53</accession>
<proteinExistence type="predicted"/>
<dbReference type="Proteomes" id="UP001597211">
    <property type="component" value="Unassembled WGS sequence"/>
</dbReference>